<proteinExistence type="predicted"/>
<organism evidence="1 2">
    <name type="scientific">Schistosoma margrebowiei</name>
    <dbReference type="NCBI Taxonomy" id="48269"/>
    <lineage>
        <taxon>Eukaryota</taxon>
        <taxon>Metazoa</taxon>
        <taxon>Spiralia</taxon>
        <taxon>Lophotrochozoa</taxon>
        <taxon>Platyhelminthes</taxon>
        <taxon>Trematoda</taxon>
        <taxon>Digenea</taxon>
        <taxon>Strigeidida</taxon>
        <taxon>Schistosomatoidea</taxon>
        <taxon>Schistosomatidae</taxon>
        <taxon>Schistosoma</taxon>
    </lineage>
</organism>
<gene>
    <name evidence="1" type="ORF">SMRZ_LOCUS11170</name>
</gene>
<name>A0A183M545_9TREM</name>
<dbReference type="AlphaFoldDB" id="A0A183M545"/>
<evidence type="ECO:0000313" key="2">
    <source>
        <dbReference type="Proteomes" id="UP000277204"/>
    </source>
</evidence>
<dbReference type="EMBL" id="UZAI01006135">
    <property type="protein sequence ID" value="VDO94003.1"/>
    <property type="molecule type" value="Genomic_DNA"/>
</dbReference>
<dbReference type="Proteomes" id="UP000277204">
    <property type="component" value="Unassembled WGS sequence"/>
</dbReference>
<reference evidence="1 2" key="1">
    <citation type="submission" date="2018-11" db="EMBL/GenBank/DDBJ databases">
        <authorList>
            <consortium name="Pathogen Informatics"/>
        </authorList>
    </citation>
    <scope>NUCLEOTIDE SEQUENCE [LARGE SCALE GENOMIC DNA]</scope>
    <source>
        <strain evidence="1 2">Zambia</strain>
    </source>
</reference>
<accession>A0A183M545</accession>
<protein>
    <submittedName>
        <fullName evidence="1">Uncharacterized protein</fullName>
    </submittedName>
</protein>
<evidence type="ECO:0000313" key="1">
    <source>
        <dbReference type="EMBL" id="VDO94003.1"/>
    </source>
</evidence>
<sequence length="31" mass="3812">MYQQVLANYHIHDIFRILIKYVSNVKFSQEN</sequence>
<keyword evidence="2" id="KW-1185">Reference proteome</keyword>